<dbReference type="GO" id="GO:0000981">
    <property type="term" value="F:DNA-binding transcription factor activity, RNA polymerase II-specific"/>
    <property type="evidence" value="ECO:0007669"/>
    <property type="project" value="InterPro"/>
</dbReference>
<evidence type="ECO:0000259" key="9">
    <source>
        <dbReference type="PROSITE" id="PS50071"/>
    </source>
</evidence>
<dbReference type="CDD" id="cd00086">
    <property type="entry name" value="homeodomain"/>
    <property type="match status" value="1"/>
</dbReference>
<dbReference type="InterPro" id="IPR017970">
    <property type="entry name" value="Homeobox_CS"/>
</dbReference>
<gene>
    <name evidence="10" type="ORF">BEMITA_LOCUS12421</name>
</gene>
<organism evidence="10 11">
    <name type="scientific">Bemisia tabaci</name>
    <name type="common">Sweetpotato whitefly</name>
    <name type="synonym">Aleurodes tabaci</name>
    <dbReference type="NCBI Taxonomy" id="7038"/>
    <lineage>
        <taxon>Eukaryota</taxon>
        <taxon>Metazoa</taxon>
        <taxon>Ecdysozoa</taxon>
        <taxon>Arthropoda</taxon>
        <taxon>Hexapoda</taxon>
        <taxon>Insecta</taxon>
        <taxon>Pterygota</taxon>
        <taxon>Neoptera</taxon>
        <taxon>Paraneoptera</taxon>
        <taxon>Hemiptera</taxon>
        <taxon>Sternorrhyncha</taxon>
        <taxon>Aleyrodoidea</taxon>
        <taxon>Aleyrodidae</taxon>
        <taxon>Aleyrodinae</taxon>
        <taxon>Bemisia</taxon>
    </lineage>
</organism>
<dbReference type="GO" id="GO:0005634">
    <property type="term" value="C:nucleus"/>
    <property type="evidence" value="ECO:0007669"/>
    <property type="project" value="UniProtKB-SubCell"/>
</dbReference>
<feature type="compositionally biased region" description="Basic residues" evidence="8">
    <location>
        <begin position="321"/>
        <end position="339"/>
    </location>
</feature>
<comment type="similarity">
    <text evidence="2">Belongs to the Abd-B homeobox family.</text>
</comment>
<dbReference type="PRINTS" id="PR00024">
    <property type="entry name" value="HOMEOBOX"/>
</dbReference>
<dbReference type="Proteomes" id="UP001152759">
    <property type="component" value="Chromosome 8"/>
</dbReference>
<feature type="domain" description="Homeobox" evidence="9">
    <location>
        <begin position="241"/>
        <end position="301"/>
    </location>
</feature>
<dbReference type="PANTHER" id="PTHR45874:SF4">
    <property type="entry name" value="HOMEOBOX PROTEIN ABDOMINAL-B"/>
    <property type="match status" value="1"/>
</dbReference>
<evidence type="ECO:0000256" key="1">
    <source>
        <dbReference type="ARBA" id="ARBA00004123"/>
    </source>
</evidence>
<comment type="subcellular location">
    <subcellularLocation>
        <location evidence="1 6 7">Nucleus</location>
    </subcellularLocation>
</comment>
<evidence type="ECO:0000256" key="4">
    <source>
        <dbReference type="ARBA" id="ARBA00023155"/>
    </source>
</evidence>
<dbReference type="GO" id="GO:0000978">
    <property type="term" value="F:RNA polymerase II cis-regulatory region sequence-specific DNA binding"/>
    <property type="evidence" value="ECO:0007669"/>
    <property type="project" value="TreeGrafter"/>
</dbReference>
<dbReference type="PROSITE" id="PS00027">
    <property type="entry name" value="HOMEOBOX_1"/>
    <property type="match status" value="1"/>
</dbReference>
<evidence type="ECO:0000313" key="10">
    <source>
        <dbReference type="EMBL" id="CAH0776314.1"/>
    </source>
</evidence>
<evidence type="ECO:0000256" key="7">
    <source>
        <dbReference type="RuleBase" id="RU000682"/>
    </source>
</evidence>
<feature type="region of interest" description="Disordered" evidence="8">
    <location>
        <begin position="296"/>
        <end position="351"/>
    </location>
</feature>
<feature type="DNA-binding region" description="Homeobox" evidence="6">
    <location>
        <begin position="243"/>
        <end position="302"/>
    </location>
</feature>
<evidence type="ECO:0000313" key="11">
    <source>
        <dbReference type="Proteomes" id="UP001152759"/>
    </source>
</evidence>
<evidence type="ECO:0000256" key="5">
    <source>
        <dbReference type="ARBA" id="ARBA00023242"/>
    </source>
</evidence>
<dbReference type="InterPro" id="IPR001356">
    <property type="entry name" value="HD"/>
</dbReference>
<dbReference type="PROSITE" id="PS50071">
    <property type="entry name" value="HOMEOBOX_2"/>
    <property type="match status" value="1"/>
</dbReference>
<keyword evidence="3 6" id="KW-0238">DNA-binding</keyword>
<dbReference type="Gene3D" id="1.10.10.60">
    <property type="entry name" value="Homeodomain-like"/>
    <property type="match status" value="1"/>
</dbReference>
<protein>
    <recommendedName>
        <fullName evidence="9">Homeobox domain-containing protein</fullName>
    </recommendedName>
</protein>
<dbReference type="EMBL" id="OU963869">
    <property type="protein sequence ID" value="CAH0776314.1"/>
    <property type="molecule type" value="Genomic_DNA"/>
</dbReference>
<proteinExistence type="inferred from homology"/>
<name>A0A9P0G605_BEMTA</name>
<evidence type="ECO:0000256" key="6">
    <source>
        <dbReference type="PROSITE-ProRule" id="PRU00108"/>
    </source>
</evidence>
<dbReference type="InterPro" id="IPR009057">
    <property type="entry name" value="Homeodomain-like_sf"/>
</dbReference>
<feature type="region of interest" description="Disordered" evidence="8">
    <location>
        <begin position="1"/>
        <end position="47"/>
    </location>
</feature>
<dbReference type="AlphaFoldDB" id="A0A9P0G605"/>
<evidence type="ECO:0000256" key="8">
    <source>
        <dbReference type="SAM" id="MobiDB-lite"/>
    </source>
</evidence>
<dbReference type="InterPro" id="IPR020479">
    <property type="entry name" value="HD_metazoa"/>
</dbReference>
<dbReference type="KEGG" id="btab:109038002"/>
<sequence>MMNSGPLYEENPPVHIKTSPSSTPVTTSNSSTASTSPSSVTSNSGPLHIPAKRLVGYGDCESGVIRHHHGSHGWNYSPAEHPHPGSGTFDGYNNAPTYYNLAGDPAARDSRKATALTFWSPAASTPDYKYGGPGTTPGTSAAEQAFPQTWCNYSPYSTSARHHPHGEHPQSMSYLTPPDDRNRVSSMVESGHYDSYLSRSYPPPDSVPTSVPYPPPGSFPGVGMPGMAVSSNPLADWAGQATARKKRKPYSKFQTLELEKEFLFNAYVSKQKRYELARTLNLSERQVKIWFQNRRMKNKKNSQRQQAQQNNNNNTSANANHHAHHGHAHAHPVTHHVNHHPTPNGALKHHQ</sequence>
<keyword evidence="5 6" id="KW-0539">Nucleus</keyword>
<dbReference type="SUPFAM" id="SSF46689">
    <property type="entry name" value="Homeodomain-like"/>
    <property type="match status" value="1"/>
</dbReference>
<keyword evidence="11" id="KW-1185">Reference proteome</keyword>
<feature type="compositionally biased region" description="Low complexity" evidence="8">
    <location>
        <begin position="18"/>
        <end position="44"/>
    </location>
</feature>
<evidence type="ECO:0000256" key="2">
    <source>
        <dbReference type="ARBA" id="ARBA00006317"/>
    </source>
</evidence>
<evidence type="ECO:0000256" key="3">
    <source>
        <dbReference type="ARBA" id="ARBA00023125"/>
    </source>
</evidence>
<dbReference type="InterPro" id="IPR046333">
    <property type="entry name" value="HXA10/ABDB-like"/>
</dbReference>
<dbReference type="PANTHER" id="PTHR45874">
    <property type="entry name" value="HOMEOBOX PROTEIN ABDOMINAL-B"/>
    <property type="match status" value="1"/>
</dbReference>
<dbReference type="SMART" id="SM00389">
    <property type="entry name" value="HOX"/>
    <property type="match status" value="1"/>
</dbReference>
<feature type="compositionally biased region" description="Low complexity" evidence="8">
    <location>
        <begin position="310"/>
        <end position="320"/>
    </location>
</feature>
<dbReference type="Pfam" id="PF00046">
    <property type="entry name" value="Homeodomain"/>
    <property type="match status" value="1"/>
</dbReference>
<dbReference type="OrthoDB" id="6159439at2759"/>
<accession>A0A9P0G605</accession>
<keyword evidence="4 6" id="KW-0371">Homeobox</keyword>
<reference evidence="10" key="1">
    <citation type="submission" date="2021-12" db="EMBL/GenBank/DDBJ databases">
        <authorList>
            <person name="King R."/>
        </authorList>
    </citation>
    <scope>NUCLEOTIDE SEQUENCE</scope>
</reference>